<dbReference type="InterPro" id="IPR013078">
    <property type="entry name" value="His_Pase_superF_clade-1"/>
</dbReference>
<dbReference type="EMBL" id="FOVN01000008">
    <property type="protein sequence ID" value="SFN99434.1"/>
    <property type="molecule type" value="Genomic_DNA"/>
</dbReference>
<protein>
    <submittedName>
        <fullName evidence="1">Broad specificity phosphatase PhoE</fullName>
    </submittedName>
</protein>
<evidence type="ECO:0000313" key="2">
    <source>
        <dbReference type="Proteomes" id="UP000198705"/>
    </source>
</evidence>
<dbReference type="Pfam" id="PF00300">
    <property type="entry name" value="His_Phos_1"/>
    <property type="match status" value="1"/>
</dbReference>
<reference evidence="2" key="1">
    <citation type="submission" date="2016-10" db="EMBL/GenBank/DDBJ databases">
        <authorList>
            <person name="Varghese N."/>
            <person name="Submissions S."/>
        </authorList>
    </citation>
    <scope>NUCLEOTIDE SEQUENCE [LARGE SCALE GENOMIC DNA]</scope>
    <source>
        <strain evidence="2">DSM 23925</strain>
    </source>
</reference>
<dbReference type="OrthoDB" id="1428641at2"/>
<sequence>MKENEKISLLLRHADRDDIPQGSFGNEILLNEKGKQNAQCFGEQLLERKINRIFTSPVGRCVQTAEFITKGYRSSIEIIETNALGAPGLHIKDEKIAGEFLLQYGIDEMYKRFIQFENIPGIPNINELNNRITNFINENTTENGTTIFITHDMLIAFYHFSINKKVYKKDNWINYLTGLTFRNNELARN</sequence>
<dbReference type="STRING" id="649333.SAMN04487989_10874"/>
<evidence type="ECO:0000313" key="1">
    <source>
        <dbReference type="EMBL" id="SFN99434.1"/>
    </source>
</evidence>
<accession>A0A1I5DJI1</accession>
<gene>
    <name evidence="1" type="ORF">SAMN04487989_10874</name>
</gene>
<dbReference type="AlphaFoldDB" id="A0A1I5DJI1"/>
<dbReference type="Proteomes" id="UP000198705">
    <property type="component" value="Unassembled WGS sequence"/>
</dbReference>
<dbReference type="InterPro" id="IPR029033">
    <property type="entry name" value="His_PPase_superfam"/>
</dbReference>
<dbReference type="RefSeq" id="WP_092209926.1">
    <property type="nucleotide sequence ID" value="NZ_FOVN01000008.1"/>
</dbReference>
<name>A0A1I5DJI1_9FLAO</name>
<organism evidence="1 2">
    <name type="scientific">Bizionia echini</name>
    <dbReference type="NCBI Taxonomy" id="649333"/>
    <lineage>
        <taxon>Bacteria</taxon>
        <taxon>Pseudomonadati</taxon>
        <taxon>Bacteroidota</taxon>
        <taxon>Flavobacteriia</taxon>
        <taxon>Flavobacteriales</taxon>
        <taxon>Flavobacteriaceae</taxon>
        <taxon>Bizionia</taxon>
    </lineage>
</organism>
<proteinExistence type="predicted"/>
<keyword evidence="2" id="KW-1185">Reference proteome</keyword>
<dbReference type="SUPFAM" id="SSF53254">
    <property type="entry name" value="Phosphoglycerate mutase-like"/>
    <property type="match status" value="1"/>
</dbReference>
<dbReference type="Gene3D" id="3.40.50.1240">
    <property type="entry name" value="Phosphoglycerate mutase-like"/>
    <property type="match status" value="1"/>
</dbReference>
<dbReference type="CDD" id="cd07040">
    <property type="entry name" value="HP"/>
    <property type="match status" value="1"/>
</dbReference>